<dbReference type="InterPro" id="IPR041623">
    <property type="entry name" value="NOG1_N"/>
</dbReference>
<dbReference type="EMBL" id="WUUU01000090">
    <property type="protein sequence ID" value="MXR21187.1"/>
    <property type="molecule type" value="Genomic_DNA"/>
</dbReference>
<gene>
    <name evidence="3" type="ORF">GRX66_11455</name>
</gene>
<dbReference type="PRINTS" id="PR00326">
    <property type="entry name" value="GTP1OBG"/>
</dbReference>
<dbReference type="RefSeq" id="WP_159526679.1">
    <property type="nucleotide sequence ID" value="NZ_WUUU01000090.1"/>
</dbReference>
<evidence type="ECO:0000259" key="2">
    <source>
        <dbReference type="PROSITE" id="PS51710"/>
    </source>
</evidence>
<dbReference type="InterPro" id="IPR006073">
    <property type="entry name" value="GTP-bd"/>
</dbReference>
<dbReference type="CDD" id="cd01897">
    <property type="entry name" value="NOG"/>
    <property type="match status" value="1"/>
</dbReference>
<evidence type="ECO:0000313" key="3">
    <source>
        <dbReference type="EMBL" id="MXR21187.1"/>
    </source>
</evidence>
<dbReference type="PANTHER" id="PTHR45759">
    <property type="entry name" value="NUCLEOLAR GTP-BINDING PROTEIN 1"/>
    <property type="match status" value="1"/>
</dbReference>
<dbReference type="GO" id="GO:0005525">
    <property type="term" value="F:GTP binding"/>
    <property type="evidence" value="ECO:0007669"/>
    <property type="project" value="InterPro"/>
</dbReference>
<dbReference type="Gene3D" id="1.20.120.1190">
    <property type="match status" value="1"/>
</dbReference>
<dbReference type="AlphaFoldDB" id="A0A6B0SJ37"/>
<dbReference type="PROSITE" id="PS51710">
    <property type="entry name" value="G_OBG"/>
    <property type="match status" value="1"/>
</dbReference>
<dbReference type="SUPFAM" id="SSF52540">
    <property type="entry name" value="P-loop containing nucleoside triphosphate hydrolases"/>
    <property type="match status" value="1"/>
</dbReference>
<dbReference type="Pfam" id="PF01926">
    <property type="entry name" value="MMR_HSR1"/>
    <property type="match status" value="1"/>
</dbReference>
<evidence type="ECO:0000256" key="1">
    <source>
        <dbReference type="ARBA" id="ARBA00022741"/>
    </source>
</evidence>
<evidence type="ECO:0000313" key="4">
    <source>
        <dbReference type="Proteomes" id="UP000471521"/>
    </source>
</evidence>
<sequence length="328" mass="35857">MIFENLPTTPTSEELLDKAFSRAARAGRAKQGVEAQESMLQTSSNILGDNLHNVVTAWPDFESVDPFYYELADAVLQREFDDNRGVDALRQHLSEISWASNKTHDLGREYIGKLPWGDADAARKIRKQGFARMGSVMDQIEEDLDAVGRARDALKGLPEIDPHDPTVVVAGYPNVGKSSFANAVSSAKIETAEYPFTTKGVQVGHFEADRVRWQIVDTPGLLDRPADERNGIEDQAVSALAHAADVILFFLDASGTCGYPLDSQRALRAEVADQFDDVPLVTVCNKADLSTGVEADCYMSVEDGEGVQETLDAAVEAVGYEPELPHEQ</sequence>
<name>A0A6B0SJ37_9EURY</name>
<dbReference type="Proteomes" id="UP000471521">
    <property type="component" value="Unassembled WGS sequence"/>
</dbReference>
<organism evidence="3 4">
    <name type="scientific">Halobacterium bonnevillei</name>
    <dbReference type="NCBI Taxonomy" id="2692200"/>
    <lineage>
        <taxon>Archaea</taxon>
        <taxon>Methanobacteriati</taxon>
        <taxon>Methanobacteriota</taxon>
        <taxon>Stenosarchaea group</taxon>
        <taxon>Halobacteria</taxon>
        <taxon>Halobacteriales</taxon>
        <taxon>Halobacteriaceae</taxon>
        <taxon>Halobacterium</taxon>
    </lineage>
</organism>
<accession>A0A6B0SJ37</accession>
<dbReference type="Pfam" id="PF17835">
    <property type="entry name" value="NOG1_N"/>
    <property type="match status" value="1"/>
</dbReference>
<feature type="domain" description="OBG-type G" evidence="2">
    <location>
        <begin position="165"/>
        <end position="328"/>
    </location>
</feature>
<dbReference type="InterPro" id="IPR031167">
    <property type="entry name" value="G_OBG"/>
</dbReference>
<proteinExistence type="predicted"/>
<comment type="caution">
    <text evidence="3">The sequence shown here is derived from an EMBL/GenBank/DDBJ whole genome shotgun (WGS) entry which is preliminary data.</text>
</comment>
<dbReference type="OrthoDB" id="147673at2157"/>
<keyword evidence="1" id="KW-0547">Nucleotide-binding</keyword>
<reference evidence="3 4" key="1">
    <citation type="submission" date="2019-12" db="EMBL/GenBank/DDBJ databases">
        <title>Isolation and characterization of three novel carbon monoxide-oxidizing members of Halobacteria from salione crusts and soils.</title>
        <authorList>
            <person name="Myers M.R."/>
            <person name="King G.M."/>
        </authorList>
    </citation>
    <scope>NUCLEOTIDE SEQUENCE [LARGE SCALE GENOMIC DNA]</scope>
    <source>
        <strain evidence="3 4">PCN9</strain>
    </source>
</reference>
<dbReference type="Gene3D" id="3.40.50.300">
    <property type="entry name" value="P-loop containing nucleotide triphosphate hydrolases"/>
    <property type="match status" value="1"/>
</dbReference>
<keyword evidence="4" id="KW-1185">Reference proteome</keyword>
<protein>
    <submittedName>
        <fullName evidence="3">GTP-binding protein</fullName>
    </submittedName>
</protein>
<dbReference type="InterPro" id="IPR027417">
    <property type="entry name" value="P-loop_NTPase"/>
</dbReference>